<comment type="caution">
    <text evidence="12">The sequence shown here is derived from an EMBL/GenBank/DDBJ whole genome shotgun (WGS) entry which is preliminary data.</text>
</comment>
<evidence type="ECO:0000313" key="13">
    <source>
        <dbReference type="Proteomes" id="UP000307173"/>
    </source>
</evidence>
<keyword evidence="5" id="KW-0931">ER-Golgi transport</keyword>
<evidence type="ECO:0000256" key="3">
    <source>
        <dbReference type="ARBA" id="ARBA00022692"/>
    </source>
</evidence>
<evidence type="ECO:0000256" key="8">
    <source>
        <dbReference type="ARBA" id="ARBA00023136"/>
    </source>
</evidence>
<protein>
    <recommendedName>
        <fullName evidence="11">Sec20 C-terminal domain-containing protein</fullName>
    </recommendedName>
</protein>
<keyword evidence="6 10" id="KW-1133">Transmembrane helix</keyword>
<evidence type="ECO:0000256" key="9">
    <source>
        <dbReference type="ARBA" id="ARBA00037934"/>
    </source>
</evidence>
<evidence type="ECO:0000259" key="11">
    <source>
        <dbReference type="Pfam" id="PF03908"/>
    </source>
</evidence>
<evidence type="ECO:0000256" key="4">
    <source>
        <dbReference type="ARBA" id="ARBA00022824"/>
    </source>
</evidence>
<proteinExistence type="inferred from homology"/>
<keyword evidence="3 10" id="KW-0812">Transmembrane</keyword>
<evidence type="ECO:0000256" key="6">
    <source>
        <dbReference type="ARBA" id="ARBA00022989"/>
    </source>
</evidence>
<comment type="similarity">
    <text evidence="9">Belongs to the SEC20 family.</text>
</comment>
<gene>
    <name evidence="12" type="ORF">CANINC_004564</name>
</gene>
<evidence type="ECO:0000256" key="10">
    <source>
        <dbReference type="SAM" id="Phobius"/>
    </source>
</evidence>
<dbReference type="STRING" id="52247.A0A4T0WVM7"/>
<dbReference type="PANTHER" id="PTHR12825:SF0">
    <property type="entry name" value="VESICLE TRANSPORT PROTEIN SEC20"/>
    <property type="match status" value="1"/>
</dbReference>
<keyword evidence="4" id="KW-0256">Endoplasmic reticulum</keyword>
<dbReference type="AlphaFoldDB" id="A0A4T0WVM7"/>
<evidence type="ECO:0000256" key="2">
    <source>
        <dbReference type="ARBA" id="ARBA00022448"/>
    </source>
</evidence>
<evidence type="ECO:0000313" key="12">
    <source>
        <dbReference type="EMBL" id="TID14893.1"/>
    </source>
</evidence>
<keyword evidence="7" id="KW-0175">Coiled coil</keyword>
<keyword evidence="8 10" id="KW-0472">Membrane</keyword>
<dbReference type="GO" id="GO:0031201">
    <property type="term" value="C:SNARE complex"/>
    <property type="evidence" value="ECO:0007669"/>
    <property type="project" value="TreeGrafter"/>
</dbReference>
<dbReference type="InterPro" id="IPR005606">
    <property type="entry name" value="Sec20"/>
</dbReference>
<dbReference type="GO" id="GO:0006890">
    <property type="term" value="P:retrograde vesicle-mediated transport, Golgi to endoplasmic reticulum"/>
    <property type="evidence" value="ECO:0007669"/>
    <property type="project" value="InterPro"/>
</dbReference>
<dbReference type="GO" id="GO:0005789">
    <property type="term" value="C:endoplasmic reticulum membrane"/>
    <property type="evidence" value="ECO:0007669"/>
    <property type="project" value="UniProtKB-SubCell"/>
</dbReference>
<comment type="subcellular location">
    <subcellularLocation>
        <location evidence="1">Endoplasmic reticulum membrane</location>
        <topology evidence="1">Single-pass type IV membrane protein</topology>
    </subcellularLocation>
</comment>
<feature type="transmembrane region" description="Helical" evidence="10">
    <location>
        <begin position="213"/>
        <end position="230"/>
    </location>
</feature>
<accession>A0A4T0WVM7</accession>
<evidence type="ECO:0000256" key="1">
    <source>
        <dbReference type="ARBA" id="ARBA00004163"/>
    </source>
</evidence>
<organism evidence="12 13">
    <name type="scientific">Pichia inconspicua</name>
    <dbReference type="NCBI Taxonomy" id="52247"/>
    <lineage>
        <taxon>Eukaryota</taxon>
        <taxon>Fungi</taxon>
        <taxon>Dikarya</taxon>
        <taxon>Ascomycota</taxon>
        <taxon>Saccharomycotina</taxon>
        <taxon>Pichiomycetes</taxon>
        <taxon>Pichiales</taxon>
        <taxon>Pichiaceae</taxon>
        <taxon>Pichia</taxon>
    </lineage>
</organism>
<dbReference type="OrthoDB" id="46868at2759"/>
<dbReference type="GO" id="GO:0005484">
    <property type="term" value="F:SNAP receptor activity"/>
    <property type="evidence" value="ECO:0007669"/>
    <property type="project" value="InterPro"/>
</dbReference>
<feature type="domain" description="Sec20 C-terminal" evidence="11">
    <location>
        <begin position="142"/>
        <end position="233"/>
    </location>
</feature>
<dbReference type="InterPro" id="IPR056173">
    <property type="entry name" value="Sec20_C"/>
</dbReference>
<name>A0A4T0WVM7_9ASCO</name>
<dbReference type="Pfam" id="PF03908">
    <property type="entry name" value="Sec20"/>
    <property type="match status" value="1"/>
</dbReference>
<keyword evidence="2" id="KW-0813">Transport</keyword>
<reference evidence="12 13" key="1">
    <citation type="journal article" date="2019" name="Front. Genet.">
        <title>Whole-Genome Sequencing of the Opportunistic Yeast Pathogen Candida inconspicua Uncovers Its Hybrid Origin.</title>
        <authorList>
            <person name="Mixao V."/>
            <person name="Hansen A.P."/>
            <person name="Saus E."/>
            <person name="Boekhout T."/>
            <person name="Lass-Florl C."/>
            <person name="Gabaldon T."/>
        </authorList>
    </citation>
    <scope>NUCLEOTIDE SEQUENCE [LARGE SCALE GENOMIC DNA]</scope>
    <source>
        <strain evidence="12 13">CBS 180</strain>
    </source>
</reference>
<sequence length="292" mass="33807">MEIILDQLNKDLFDTFVLIGKFKYGDNATPLKIGNLFEKIESDISELQFIHLPTLPNNTLRQSIEFQLFRIKERFKDLQSDYRTKKVQEKQRHLDSLYLKSCDQLELLIESGENEETVALNDNVLVNDNNLEELSNQEKLLQQNSVLTDKLQNVNAMLKSTLLAGEMNLNELDQSTKSLSDLSDSYQMFGSILNTTNSLVKEINKASKEERIMIYRAIYFFITVCCWILWRRIFKRPILLIIWLIFSPLKLFFRKGNPTKVEPTVSVTSSLIATATQVIQNTVDEAVKKDEL</sequence>
<dbReference type="Proteomes" id="UP000307173">
    <property type="component" value="Unassembled WGS sequence"/>
</dbReference>
<evidence type="ECO:0000256" key="7">
    <source>
        <dbReference type="ARBA" id="ARBA00023054"/>
    </source>
</evidence>
<dbReference type="PANTHER" id="PTHR12825">
    <property type="entry name" value="BNIP1-RELATED"/>
    <property type="match status" value="1"/>
</dbReference>
<keyword evidence="13" id="KW-1185">Reference proteome</keyword>
<evidence type="ECO:0000256" key="5">
    <source>
        <dbReference type="ARBA" id="ARBA00022892"/>
    </source>
</evidence>
<dbReference type="EMBL" id="SELW01000657">
    <property type="protein sequence ID" value="TID14893.1"/>
    <property type="molecule type" value="Genomic_DNA"/>
</dbReference>